<dbReference type="InterPro" id="IPR001789">
    <property type="entry name" value="Sig_transdc_resp-reg_receiver"/>
</dbReference>
<dbReference type="CDD" id="cd06170">
    <property type="entry name" value="LuxR_C_like"/>
    <property type="match status" value="1"/>
</dbReference>
<dbReference type="InterPro" id="IPR036388">
    <property type="entry name" value="WH-like_DNA-bd_sf"/>
</dbReference>
<dbReference type="InterPro" id="IPR016032">
    <property type="entry name" value="Sig_transdc_resp-reg_C-effctor"/>
</dbReference>
<dbReference type="AlphaFoldDB" id="A0A5E5AJN1"/>
<evidence type="ECO:0000256" key="3">
    <source>
        <dbReference type="PROSITE-ProRule" id="PRU00169"/>
    </source>
</evidence>
<accession>A0A5E5AJN1</accession>
<evidence type="ECO:0000313" key="6">
    <source>
        <dbReference type="EMBL" id="VVE73217.1"/>
    </source>
</evidence>
<keyword evidence="1 3" id="KW-0597">Phosphoprotein</keyword>
<evidence type="ECO:0000256" key="2">
    <source>
        <dbReference type="ARBA" id="ARBA00023125"/>
    </source>
</evidence>
<dbReference type="PANTHER" id="PTHR43214">
    <property type="entry name" value="TWO-COMPONENT RESPONSE REGULATOR"/>
    <property type="match status" value="1"/>
</dbReference>
<name>A0A5E5AJN1_9BURK</name>
<dbReference type="InterPro" id="IPR011006">
    <property type="entry name" value="CheY-like_superfamily"/>
</dbReference>
<dbReference type="GO" id="GO:0000160">
    <property type="term" value="P:phosphorelay signal transduction system"/>
    <property type="evidence" value="ECO:0007669"/>
    <property type="project" value="InterPro"/>
</dbReference>
<dbReference type="PROSITE" id="PS50110">
    <property type="entry name" value="RESPONSE_REGULATORY"/>
    <property type="match status" value="1"/>
</dbReference>
<evidence type="ECO:0000259" key="5">
    <source>
        <dbReference type="PROSITE" id="PS50110"/>
    </source>
</evidence>
<dbReference type="GO" id="GO:0003677">
    <property type="term" value="F:DNA binding"/>
    <property type="evidence" value="ECO:0007669"/>
    <property type="project" value="UniProtKB-KW"/>
</dbReference>
<sequence length="214" mass="24033">MRIILADDHSIVRYGIRMAIEASGVGRIVGEVATAEELVSTVKQIQCDVIVTDLSMPASQERDGVLLVERLRRLTPHTPIVVITAMRNLAIVKMLVSRGALAVVDKGSGIDDLIMALRYALRREVYLSGSIRKLLREAQLSERSLFRESVLTRSEIEVLRMFAYDGLSILDIAKRLHRSPKTISKHKRNAQEKLGLATNQELLDFCRNNEKLSQ</sequence>
<dbReference type="GO" id="GO:0006355">
    <property type="term" value="P:regulation of DNA-templated transcription"/>
    <property type="evidence" value="ECO:0007669"/>
    <property type="project" value="InterPro"/>
</dbReference>
<dbReference type="InterPro" id="IPR039420">
    <property type="entry name" value="WalR-like"/>
</dbReference>
<keyword evidence="2" id="KW-0238">DNA-binding</keyword>
<evidence type="ECO:0000313" key="7">
    <source>
        <dbReference type="Proteomes" id="UP000383122"/>
    </source>
</evidence>
<dbReference type="CDD" id="cd17535">
    <property type="entry name" value="REC_NarL-like"/>
    <property type="match status" value="1"/>
</dbReference>
<feature type="modified residue" description="4-aspartylphosphate" evidence="3">
    <location>
        <position position="53"/>
    </location>
</feature>
<dbReference type="SMART" id="SM00448">
    <property type="entry name" value="REC"/>
    <property type="match status" value="1"/>
</dbReference>
<dbReference type="EMBL" id="CABPSP010000016">
    <property type="protein sequence ID" value="VVE73217.1"/>
    <property type="molecule type" value="Genomic_DNA"/>
</dbReference>
<dbReference type="SUPFAM" id="SSF46894">
    <property type="entry name" value="C-terminal effector domain of the bipartite response regulators"/>
    <property type="match status" value="1"/>
</dbReference>
<reference evidence="6 7" key="1">
    <citation type="submission" date="2019-08" db="EMBL/GenBank/DDBJ databases">
        <authorList>
            <person name="Peeters C."/>
        </authorList>
    </citation>
    <scope>NUCLEOTIDE SEQUENCE [LARGE SCALE GENOMIC DNA]</scope>
    <source>
        <strain evidence="6 7">LMG 31117</strain>
    </source>
</reference>
<dbReference type="Pfam" id="PF00072">
    <property type="entry name" value="Response_reg"/>
    <property type="match status" value="1"/>
</dbReference>
<dbReference type="Gene3D" id="3.40.50.2300">
    <property type="match status" value="1"/>
</dbReference>
<dbReference type="RefSeq" id="WP_150740266.1">
    <property type="nucleotide sequence ID" value="NZ_CABPSP010000016.1"/>
</dbReference>
<protein>
    <submittedName>
        <fullName evidence="6">LuxR family transcriptional regulator</fullName>
    </submittedName>
</protein>
<evidence type="ECO:0000256" key="1">
    <source>
        <dbReference type="ARBA" id="ARBA00022553"/>
    </source>
</evidence>
<feature type="domain" description="HTH luxR-type" evidence="4">
    <location>
        <begin position="144"/>
        <end position="210"/>
    </location>
</feature>
<dbReference type="OrthoDB" id="8585266at2"/>
<dbReference type="Pfam" id="PF00196">
    <property type="entry name" value="GerE"/>
    <property type="match status" value="1"/>
</dbReference>
<feature type="domain" description="Response regulatory" evidence="5">
    <location>
        <begin position="2"/>
        <end position="121"/>
    </location>
</feature>
<organism evidence="6 7">
    <name type="scientific">Pandoraea anapnoica</name>
    <dbReference type="NCBI Taxonomy" id="2508301"/>
    <lineage>
        <taxon>Bacteria</taxon>
        <taxon>Pseudomonadati</taxon>
        <taxon>Pseudomonadota</taxon>
        <taxon>Betaproteobacteria</taxon>
        <taxon>Burkholderiales</taxon>
        <taxon>Burkholderiaceae</taxon>
        <taxon>Pandoraea</taxon>
    </lineage>
</organism>
<dbReference type="Proteomes" id="UP000383122">
    <property type="component" value="Unassembled WGS sequence"/>
</dbReference>
<keyword evidence="7" id="KW-1185">Reference proteome</keyword>
<dbReference type="Gene3D" id="1.10.10.10">
    <property type="entry name" value="Winged helix-like DNA-binding domain superfamily/Winged helix DNA-binding domain"/>
    <property type="match status" value="1"/>
</dbReference>
<dbReference type="SUPFAM" id="SSF52172">
    <property type="entry name" value="CheY-like"/>
    <property type="match status" value="1"/>
</dbReference>
<dbReference type="SMART" id="SM00421">
    <property type="entry name" value="HTH_LUXR"/>
    <property type="match status" value="1"/>
</dbReference>
<dbReference type="PANTHER" id="PTHR43214:SF17">
    <property type="entry name" value="TRANSCRIPTIONAL REGULATORY PROTEIN RCSB"/>
    <property type="match status" value="1"/>
</dbReference>
<dbReference type="PROSITE" id="PS50043">
    <property type="entry name" value="HTH_LUXR_2"/>
    <property type="match status" value="1"/>
</dbReference>
<gene>
    <name evidence="6" type="ORF">PAN31117_04658</name>
</gene>
<dbReference type="InterPro" id="IPR058245">
    <property type="entry name" value="NreC/VraR/RcsB-like_REC"/>
</dbReference>
<evidence type="ECO:0000259" key="4">
    <source>
        <dbReference type="PROSITE" id="PS50043"/>
    </source>
</evidence>
<dbReference type="InterPro" id="IPR000792">
    <property type="entry name" value="Tscrpt_reg_LuxR_C"/>
</dbReference>
<proteinExistence type="predicted"/>